<dbReference type="InterPro" id="IPR051088">
    <property type="entry name" value="PTS_Sugar-EIIC/EIIB"/>
</dbReference>
<dbReference type="PIRSF" id="PIRSF006351">
    <property type="entry name" value="PTS_EIIC-Cellobiose"/>
    <property type="match status" value="1"/>
</dbReference>
<evidence type="ECO:0000256" key="3">
    <source>
        <dbReference type="ARBA" id="ARBA00022475"/>
    </source>
</evidence>
<keyword evidence="6 9" id="KW-1133">Transmembrane helix</keyword>
<accession>A0AAE3A5M1</accession>
<dbReference type="GO" id="GO:0008982">
    <property type="term" value="F:protein-N(PI)-phosphohistidine-sugar phosphotransferase activity"/>
    <property type="evidence" value="ECO:0007669"/>
    <property type="project" value="UniProtKB-UniRule"/>
</dbReference>
<sequence length="432" mass="47128">MKHLSKLIETYLMPLSQKLSSNKYLVALRDGLMLSMPLLIVGSLAIVIGDFPIPAFHEFMTSIVGDVWNTWCWDMVNPATMGLVALFAVVGVSHSLASEEEVEPLPAVAISISAYFLLLQQIDGGGYATSSFDSAGLFTAMLTALIATKLYAVLLKKDIKIKMPSTVPGFVTRQFEALIPATLIVILFLILRLIFEATPYGTVSNFIVTVIQMPLTNIGTTFIGTIFITVLNSILWFFGIHGTAVIDSFMGPLWYAARFANLDIFQTTADAVRPYIATQDFANLIIFLGGTGNTVSLALIMAFKCKSKRLKSLGKLSFLPGIFNVNEPVIFGLPLVLNPMMAIPFFIVPLVTVGISFAAMFFGLVPYPTGVTVPWTMPAPFGGWMMCADIRGGILQLIVLVIGGLIYYPFINALDQQYLKEESAEAQTELKG</sequence>
<protein>
    <recommendedName>
        <fullName evidence="8">Permease IIC component</fullName>
    </recommendedName>
</protein>
<dbReference type="InterPro" id="IPR004501">
    <property type="entry name" value="PTS_EIIC_3"/>
</dbReference>
<feature type="transmembrane region" description="Helical" evidence="9">
    <location>
        <begin position="281"/>
        <end position="304"/>
    </location>
</feature>
<feature type="transmembrane region" description="Helical" evidence="9">
    <location>
        <begin position="134"/>
        <end position="154"/>
    </location>
</feature>
<dbReference type="GO" id="GO:0005886">
    <property type="term" value="C:plasma membrane"/>
    <property type="evidence" value="ECO:0007669"/>
    <property type="project" value="UniProtKB-SubCell"/>
</dbReference>
<evidence type="ECO:0000313" key="11">
    <source>
        <dbReference type="EMBL" id="MCC2125232.1"/>
    </source>
</evidence>
<keyword evidence="12" id="KW-1185">Reference proteome</keyword>
<dbReference type="InterPro" id="IPR004796">
    <property type="entry name" value="PTS_IIC_cello"/>
</dbReference>
<feature type="transmembrane region" description="Helical" evidence="9">
    <location>
        <begin position="105"/>
        <end position="122"/>
    </location>
</feature>
<proteinExistence type="predicted"/>
<evidence type="ECO:0000256" key="2">
    <source>
        <dbReference type="ARBA" id="ARBA00022448"/>
    </source>
</evidence>
<dbReference type="RefSeq" id="WP_308458694.1">
    <property type="nucleotide sequence ID" value="NZ_JAJEPS010000002.1"/>
</dbReference>
<dbReference type="Pfam" id="PF02378">
    <property type="entry name" value="PTS_EIIC"/>
    <property type="match status" value="1"/>
</dbReference>
<feature type="domain" description="PTS EIIC type-3" evidence="10">
    <location>
        <begin position="8"/>
        <end position="410"/>
    </location>
</feature>
<feature type="transmembrane region" description="Helical" evidence="9">
    <location>
        <begin position="32"/>
        <end position="55"/>
    </location>
</feature>
<feature type="transmembrane region" description="Helical" evidence="9">
    <location>
        <begin position="175"/>
        <end position="194"/>
    </location>
</feature>
<reference evidence="11 12" key="1">
    <citation type="submission" date="2021-10" db="EMBL/GenBank/DDBJ databases">
        <title>Anaerobic single-cell dispensing facilitates the cultivation of human gut bacteria.</title>
        <authorList>
            <person name="Afrizal A."/>
        </authorList>
    </citation>
    <scope>NUCLEOTIDE SEQUENCE [LARGE SCALE GENOMIC DNA]</scope>
    <source>
        <strain evidence="11 12">CLA-AA-H276</strain>
    </source>
</reference>
<evidence type="ECO:0000256" key="8">
    <source>
        <dbReference type="PIRNR" id="PIRNR006351"/>
    </source>
</evidence>
<comment type="function">
    <text evidence="8">The phosphoenolpyruvate-dependent sugar phosphotransferase system (PTS), a major carbohydrate active -transport system, catalyzes the phosphorylation of incoming sugar substrates concomitant with their translocation across the cell membrane.</text>
</comment>
<name>A0AAE3A5M1_9FIRM</name>
<keyword evidence="4 8" id="KW-0762">Sugar transport</keyword>
<evidence type="ECO:0000256" key="5">
    <source>
        <dbReference type="ARBA" id="ARBA00022692"/>
    </source>
</evidence>
<evidence type="ECO:0000313" key="12">
    <source>
        <dbReference type="Proteomes" id="UP001198220"/>
    </source>
</evidence>
<comment type="subcellular location">
    <subcellularLocation>
        <location evidence="1">Cell membrane</location>
        <topology evidence="1">Multi-pass membrane protein</topology>
    </subcellularLocation>
</comment>
<dbReference type="PANTHER" id="PTHR33989">
    <property type="match status" value="1"/>
</dbReference>
<dbReference type="AlphaFoldDB" id="A0AAE3A5M1"/>
<evidence type="ECO:0000256" key="9">
    <source>
        <dbReference type="SAM" id="Phobius"/>
    </source>
</evidence>
<evidence type="ECO:0000256" key="6">
    <source>
        <dbReference type="ARBA" id="ARBA00022989"/>
    </source>
</evidence>
<comment type="caution">
    <text evidence="11">The sequence shown here is derived from an EMBL/GenBank/DDBJ whole genome shotgun (WGS) entry which is preliminary data.</text>
</comment>
<feature type="transmembrane region" description="Helical" evidence="9">
    <location>
        <begin position="75"/>
        <end position="93"/>
    </location>
</feature>
<keyword evidence="5 9" id="KW-0812">Transmembrane</keyword>
<organism evidence="11 12">
    <name type="scientific">Hominiventricola filiformis</name>
    <dbReference type="NCBI Taxonomy" id="2885352"/>
    <lineage>
        <taxon>Bacteria</taxon>
        <taxon>Bacillati</taxon>
        <taxon>Bacillota</taxon>
        <taxon>Clostridia</taxon>
        <taxon>Lachnospirales</taxon>
        <taxon>Lachnospiraceae</taxon>
        <taxon>Hominiventricola</taxon>
    </lineage>
</organism>
<dbReference type="NCBIfam" id="TIGR00410">
    <property type="entry name" value="lacE"/>
    <property type="match status" value="1"/>
</dbReference>
<keyword evidence="2 8" id="KW-0813">Transport</keyword>
<evidence type="ECO:0000259" key="10">
    <source>
        <dbReference type="PROSITE" id="PS51105"/>
    </source>
</evidence>
<dbReference type="InterPro" id="IPR003352">
    <property type="entry name" value="PTS_EIIC"/>
</dbReference>
<evidence type="ECO:0000256" key="4">
    <source>
        <dbReference type="ARBA" id="ARBA00022597"/>
    </source>
</evidence>
<feature type="transmembrane region" description="Helical" evidence="9">
    <location>
        <begin position="343"/>
        <end position="367"/>
    </location>
</feature>
<dbReference type="GO" id="GO:0009401">
    <property type="term" value="P:phosphoenolpyruvate-dependent sugar phosphotransferase system"/>
    <property type="evidence" value="ECO:0007669"/>
    <property type="project" value="InterPro"/>
</dbReference>
<keyword evidence="7 8" id="KW-0472">Membrane</keyword>
<feature type="transmembrane region" description="Helical" evidence="9">
    <location>
        <begin position="388"/>
        <end position="410"/>
    </location>
</feature>
<gene>
    <name evidence="11" type="ORF">LKD36_03450</name>
</gene>
<evidence type="ECO:0000256" key="1">
    <source>
        <dbReference type="ARBA" id="ARBA00004651"/>
    </source>
</evidence>
<dbReference type="PROSITE" id="PS51105">
    <property type="entry name" value="PTS_EIIC_TYPE_3"/>
    <property type="match status" value="1"/>
</dbReference>
<dbReference type="PANTHER" id="PTHR33989:SF4">
    <property type="entry name" value="PTS SYSTEM N,N'-DIACETYLCHITOBIOSE-SPECIFIC EIIC COMPONENT"/>
    <property type="match status" value="1"/>
</dbReference>
<dbReference type="Proteomes" id="UP001198220">
    <property type="component" value="Unassembled WGS sequence"/>
</dbReference>
<feature type="transmembrane region" description="Helical" evidence="9">
    <location>
        <begin position="316"/>
        <end position="337"/>
    </location>
</feature>
<keyword evidence="3 8" id="KW-1003">Cell membrane</keyword>
<evidence type="ECO:0000256" key="7">
    <source>
        <dbReference type="ARBA" id="ARBA00023136"/>
    </source>
</evidence>
<dbReference type="EMBL" id="JAJEPS010000002">
    <property type="protein sequence ID" value="MCC2125232.1"/>
    <property type="molecule type" value="Genomic_DNA"/>
</dbReference>
<dbReference type="GO" id="GO:1902815">
    <property type="term" value="P:N,N'-diacetylchitobiose import"/>
    <property type="evidence" value="ECO:0007669"/>
    <property type="project" value="TreeGrafter"/>
</dbReference>